<keyword evidence="2" id="KW-1185">Reference proteome</keyword>
<name>A0A510V0Y3_9CELL</name>
<dbReference type="AlphaFoldDB" id="A0A510V0Y3"/>
<accession>A0A510V0Y3</accession>
<comment type="caution">
    <text evidence="1">The sequence shown here is derived from an EMBL/GenBank/DDBJ whole genome shotgun (WGS) entry which is preliminary data.</text>
</comment>
<evidence type="ECO:0000313" key="1">
    <source>
        <dbReference type="EMBL" id="GEK19471.1"/>
    </source>
</evidence>
<gene>
    <name evidence="1" type="ORF">CPE01_32040</name>
</gene>
<sequence>MPGDASSDWIVVSEYVELREKRNRGWPSPEASFGRSPMYGEDGWCSKCGVPNRAQVGSLVLQGRGMSVHGAWLPYRRYEAICVDSQLASRVRARFNVELRAVEWRGSAKGDA</sequence>
<dbReference type="Proteomes" id="UP000321386">
    <property type="component" value="Unassembled WGS sequence"/>
</dbReference>
<reference evidence="1 2" key="1">
    <citation type="submission" date="2019-07" db="EMBL/GenBank/DDBJ databases">
        <title>Whole genome shotgun sequence of Cellulomonas persica NBRC 101101.</title>
        <authorList>
            <person name="Hosoyama A."/>
            <person name="Uohara A."/>
            <person name="Ohji S."/>
            <person name="Ichikawa N."/>
        </authorList>
    </citation>
    <scope>NUCLEOTIDE SEQUENCE [LARGE SCALE GENOMIC DNA]</scope>
    <source>
        <strain evidence="1 2">NBRC 101101</strain>
    </source>
</reference>
<protein>
    <submittedName>
        <fullName evidence="1">Uncharacterized protein</fullName>
    </submittedName>
</protein>
<evidence type="ECO:0000313" key="2">
    <source>
        <dbReference type="Proteomes" id="UP000321386"/>
    </source>
</evidence>
<dbReference type="EMBL" id="BJUA01000037">
    <property type="protein sequence ID" value="GEK19471.1"/>
    <property type="molecule type" value="Genomic_DNA"/>
</dbReference>
<organism evidence="1 2">
    <name type="scientific">Cellulomonas persica</name>
    <dbReference type="NCBI Taxonomy" id="76861"/>
    <lineage>
        <taxon>Bacteria</taxon>
        <taxon>Bacillati</taxon>
        <taxon>Actinomycetota</taxon>
        <taxon>Actinomycetes</taxon>
        <taxon>Micrococcales</taxon>
        <taxon>Cellulomonadaceae</taxon>
        <taxon>Cellulomonas</taxon>
    </lineage>
</organism>
<proteinExistence type="predicted"/>